<dbReference type="GO" id="GO:0015774">
    <property type="term" value="P:polysaccharide transport"/>
    <property type="evidence" value="ECO:0007669"/>
    <property type="project" value="InterPro"/>
</dbReference>
<protein>
    <submittedName>
        <fullName evidence="1">Capsular polysaccharide export protein</fullName>
    </submittedName>
</protein>
<dbReference type="CDD" id="cd16439">
    <property type="entry name" value="beta_Kdo_transferase_KpsC_2"/>
    <property type="match status" value="1"/>
</dbReference>
<sequence>MGRKMGLNDKTAAGDEPRRLYAYNGGFWTKPRLRRILQLAGWRLALGIPRSESDCVAIWGNSPTAWRGRHMAQRAGARLLTVEDAFLRSVLPGRAHGPLARRGPIGLLLDPHGVHFDPGRPSLIETHVQRDHGPELLARARQGIARLQSFHLSKYNAHDPQIVPPSDGYVLVVDQTRGDASLMGADRQRFLTMLATARAEHPGKAILLKTHPETAAGLRGGHLTRDDLKEGDLFCDWAISPWALLRHAAAVYSVSSLLGYEAMLAGHRPRLFGLPFYAGWGQSDDEMSLPEGRRGRAGLEDLFCASHLTAPLWYDPCLDRLTDFETALNQLEAETATYRQDRDGHLAYGIRIWKRRFIAAAFGDAKPVKFTRKPGPDVTLCWANRISEVPQATRVEDGFLRSRGLGAELTPPLSLVADDLGIYYDPTSESRLERLIARVVPPGGEKRARALIDAIAAARLTKYNLDGPGFTLPPDHPQPVILVPGQVEDDASIRLGAGAVNSNLELLSRTRALNPEACLIYKPHPDVEAGLRPGAVPEAKLAELADHVAIRASAVSLLEQVDEVWTMTSTLGFEALMRGIPVTVFGAPFYAGWGLTRDLGPVPERRRARPGLEALVHACLIAYPRYRDPVTGLPCSPETIIHRLADSSLTSRGNGLRALAKLQGAMSGHSWIWRR</sequence>
<dbReference type="GO" id="GO:0000271">
    <property type="term" value="P:polysaccharide biosynthetic process"/>
    <property type="evidence" value="ECO:0007669"/>
    <property type="project" value="InterPro"/>
</dbReference>
<organism evidence="1 2">
    <name type="scientific">Paracoccus seriniphilus</name>
    <dbReference type="NCBI Taxonomy" id="184748"/>
    <lineage>
        <taxon>Bacteria</taxon>
        <taxon>Pseudomonadati</taxon>
        <taxon>Pseudomonadota</taxon>
        <taxon>Alphaproteobacteria</taxon>
        <taxon>Rhodobacterales</taxon>
        <taxon>Paracoccaceae</taxon>
        <taxon>Paracoccus</taxon>
    </lineage>
</organism>
<dbReference type="InterPro" id="IPR007833">
    <property type="entry name" value="Capsule_polysaccharide_synth"/>
</dbReference>
<dbReference type="Pfam" id="PF05159">
    <property type="entry name" value="Capsule_synth"/>
    <property type="match status" value="3"/>
</dbReference>
<dbReference type="EMBL" id="FZQB01000003">
    <property type="protein sequence ID" value="SNT72720.1"/>
    <property type="molecule type" value="Genomic_DNA"/>
</dbReference>
<evidence type="ECO:0000313" key="1">
    <source>
        <dbReference type="EMBL" id="SNT72720.1"/>
    </source>
</evidence>
<dbReference type="CDD" id="cd16440">
    <property type="entry name" value="beta_Kdo_transferase_KpsC_1"/>
    <property type="match status" value="1"/>
</dbReference>
<proteinExistence type="predicted"/>
<evidence type="ECO:0000313" key="2">
    <source>
        <dbReference type="Proteomes" id="UP000198307"/>
    </source>
</evidence>
<gene>
    <name evidence="1" type="ORF">SAMN05444959_103218</name>
</gene>
<accession>A0A239PRE2</accession>
<dbReference type="Proteomes" id="UP000198307">
    <property type="component" value="Unassembled WGS sequence"/>
</dbReference>
<reference evidence="1 2" key="1">
    <citation type="submission" date="2017-07" db="EMBL/GenBank/DDBJ databases">
        <authorList>
            <person name="Sun Z.S."/>
            <person name="Albrecht U."/>
            <person name="Echele G."/>
            <person name="Lee C.C."/>
        </authorList>
    </citation>
    <scope>NUCLEOTIDE SEQUENCE [LARGE SCALE GENOMIC DNA]</scope>
    <source>
        <strain evidence="1 2">DSM 14827</strain>
    </source>
</reference>
<name>A0A239PRE2_9RHOB</name>
<dbReference type="AlphaFoldDB" id="A0A239PRE2"/>
<keyword evidence="2" id="KW-1185">Reference proteome</keyword>